<dbReference type="AlphaFoldDB" id="A0A0R2HWM4"/>
<dbReference type="InterPro" id="IPR050748">
    <property type="entry name" value="Glycosyltrans_8_dom-fam"/>
</dbReference>
<keyword evidence="5" id="KW-1185">Reference proteome</keyword>
<dbReference type="RefSeq" id="WP_051915620.1">
    <property type="nucleotide sequence ID" value="NZ_JQBS01000035.1"/>
</dbReference>
<dbReference type="PATRIC" id="fig|1449336.4.peg.2140"/>
<organism evidence="4 5">
    <name type="scientific">Carnobacterium divergens DSM 20623</name>
    <dbReference type="NCBI Taxonomy" id="1449336"/>
    <lineage>
        <taxon>Bacteria</taxon>
        <taxon>Bacillati</taxon>
        <taxon>Bacillota</taxon>
        <taxon>Bacilli</taxon>
        <taxon>Lactobacillales</taxon>
        <taxon>Carnobacteriaceae</taxon>
        <taxon>Carnobacterium</taxon>
    </lineage>
</organism>
<dbReference type="PANTHER" id="PTHR13778">
    <property type="entry name" value="GLYCOSYLTRANSFERASE 8 DOMAIN-CONTAINING PROTEIN"/>
    <property type="match status" value="1"/>
</dbReference>
<evidence type="ECO:0000256" key="3">
    <source>
        <dbReference type="ARBA" id="ARBA00022723"/>
    </source>
</evidence>
<dbReference type="PANTHER" id="PTHR13778:SF47">
    <property type="entry name" value="LIPOPOLYSACCHARIDE 1,3-GALACTOSYLTRANSFERASE"/>
    <property type="match status" value="1"/>
</dbReference>
<dbReference type="GO" id="GO:0016757">
    <property type="term" value="F:glycosyltransferase activity"/>
    <property type="evidence" value="ECO:0007669"/>
    <property type="project" value="UniProtKB-KW"/>
</dbReference>
<evidence type="ECO:0000256" key="1">
    <source>
        <dbReference type="ARBA" id="ARBA00022676"/>
    </source>
</evidence>
<evidence type="ECO:0000313" key="5">
    <source>
        <dbReference type="Proteomes" id="UP000051658"/>
    </source>
</evidence>
<gene>
    <name evidence="4" type="ORF">IV74_GL002103</name>
</gene>
<name>A0A0R2HWM4_CARDV</name>
<dbReference type="SUPFAM" id="SSF53448">
    <property type="entry name" value="Nucleotide-diphospho-sugar transferases"/>
    <property type="match status" value="1"/>
</dbReference>
<keyword evidence="2" id="KW-0808">Transferase</keyword>
<dbReference type="GO" id="GO:0046872">
    <property type="term" value="F:metal ion binding"/>
    <property type="evidence" value="ECO:0007669"/>
    <property type="project" value="UniProtKB-KW"/>
</dbReference>
<accession>A0A0R2HWM4</accession>
<comment type="caution">
    <text evidence="4">The sequence shown here is derived from an EMBL/GenBank/DDBJ whole genome shotgun (WGS) entry which is preliminary data.</text>
</comment>
<sequence length="291" mass="33897">MTTLTNHDKPISIVSSTNENFAPHLATLLCSLLDKNNAPFHFYIIDDGLSLRSKLLLNRTISSYNKAVISYISVDASLFENMVESNRIPQTAYYRIAIPNLITDPDVERIIYLDCDMLVMDSIEELWGMDLEEHLLGAVEDAGFHHRLETMGIPFQSSRYFNSGLMVLDLEKWRQEQISEKVLQFAHDFPKKLKFHDQDALNAILHDRWTPLHPKWNAQTYMMLKEKVHPTLLGHLQYREARKSPSIIHFCGHEKPWMGISRHPFASYYHHYRSKTAFDYEPITIQDYVEG</sequence>
<dbReference type="Proteomes" id="UP000051658">
    <property type="component" value="Unassembled WGS sequence"/>
</dbReference>
<evidence type="ECO:0000313" key="4">
    <source>
        <dbReference type="EMBL" id="KRN54519.1"/>
    </source>
</evidence>
<proteinExistence type="predicted"/>
<evidence type="ECO:0000256" key="2">
    <source>
        <dbReference type="ARBA" id="ARBA00022679"/>
    </source>
</evidence>
<dbReference type="Pfam" id="PF01501">
    <property type="entry name" value="Glyco_transf_8"/>
    <property type="match status" value="1"/>
</dbReference>
<dbReference type="Gene3D" id="3.90.550.10">
    <property type="entry name" value="Spore Coat Polysaccharide Biosynthesis Protein SpsA, Chain A"/>
    <property type="match status" value="1"/>
</dbReference>
<dbReference type="CDD" id="cd04194">
    <property type="entry name" value="GT8_A4GalT_like"/>
    <property type="match status" value="1"/>
</dbReference>
<keyword evidence="1" id="KW-0328">Glycosyltransferase</keyword>
<reference evidence="4 5" key="1">
    <citation type="journal article" date="2015" name="Genome Announc.">
        <title>Expanding the biotechnology potential of lactobacilli through comparative genomics of 213 strains and associated genera.</title>
        <authorList>
            <person name="Sun Z."/>
            <person name="Harris H.M."/>
            <person name="McCann A."/>
            <person name="Guo C."/>
            <person name="Argimon S."/>
            <person name="Zhang W."/>
            <person name="Yang X."/>
            <person name="Jeffery I.B."/>
            <person name="Cooney J.C."/>
            <person name="Kagawa T.F."/>
            <person name="Liu W."/>
            <person name="Song Y."/>
            <person name="Salvetti E."/>
            <person name="Wrobel A."/>
            <person name="Rasinkangas P."/>
            <person name="Parkhill J."/>
            <person name="Rea M.C."/>
            <person name="O'Sullivan O."/>
            <person name="Ritari J."/>
            <person name="Douillard F.P."/>
            <person name="Paul Ross R."/>
            <person name="Yang R."/>
            <person name="Briner A.E."/>
            <person name="Felis G.E."/>
            <person name="de Vos W.M."/>
            <person name="Barrangou R."/>
            <person name="Klaenhammer T.R."/>
            <person name="Caufield P.W."/>
            <person name="Cui Y."/>
            <person name="Zhang H."/>
            <person name="O'Toole P.W."/>
        </authorList>
    </citation>
    <scope>NUCLEOTIDE SEQUENCE [LARGE SCALE GENOMIC DNA]</scope>
    <source>
        <strain evidence="4 5">DSM 20623</strain>
    </source>
</reference>
<keyword evidence="3" id="KW-0479">Metal-binding</keyword>
<dbReference type="GeneID" id="89589093"/>
<protein>
    <submittedName>
        <fullName evidence="4">General stress protein A</fullName>
    </submittedName>
</protein>
<dbReference type="EMBL" id="JQBS01000035">
    <property type="protein sequence ID" value="KRN54519.1"/>
    <property type="molecule type" value="Genomic_DNA"/>
</dbReference>
<dbReference type="eggNOG" id="COG1442">
    <property type="taxonomic scope" value="Bacteria"/>
</dbReference>
<dbReference type="InterPro" id="IPR002495">
    <property type="entry name" value="Glyco_trans_8"/>
</dbReference>
<dbReference type="InterPro" id="IPR029044">
    <property type="entry name" value="Nucleotide-diphossugar_trans"/>
</dbReference>